<organism evidence="1 2">
    <name type="scientific">Escherichia phage vB_EcoS_SCS31</name>
    <dbReference type="NCBI Taxonomy" id="2932865"/>
    <lineage>
        <taxon>Viruses</taxon>
        <taxon>Duplodnaviria</taxon>
        <taxon>Heunggongvirae</taxon>
        <taxon>Uroviricota</taxon>
        <taxon>Caudoviricetes</taxon>
        <taxon>Drexlerviridae</taxon>
        <taxon>Braunvirinae</taxon>
        <taxon>Guelphvirus</taxon>
        <taxon>Guelphvirus SCS31</taxon>
    </lineage>
</organism>
<evidence type="ECO:0000313" key="1">
    <source>
        <dbReference type="EMBL" id="UOX39753.1"/>
    </source>
</evidence>
<proteinExistence type="predicted"/>
<dbReference type="Proteomes" id="UP001058457">
    <property type="component" value="Segment"/>
</dbReference>
<evidence type="ECO:0000313" key="2">
    <source>
        <dbReference type="Proteomes" id="UP001058457"/>
    </source>
</evidence>
<reference evidence="1" key="1">
    <citation type="submission" date="2022-03" db="EMBL/GenBank/DDBJ databases">
        <title>Complete genome analysis of the Escherichia phage vB_EcoS_SCS31.</title>
        <authorList>
            <person name="Alexyuk M.S."/>
            <person name="Bogoyavlenskiy A.P."/>
            <person name="Alexyuk P.G."/>
            <person name="Berezin V.E."/>
        </authorList>
    </citation>
    <scope>NUCLEOTIDE SEQUENCE</scope>
</reference>
<sequence>MIPRNVRKRYLTHQSAERVLLLGCRAGSKIPSCSEYVEEMSITKKTQKVTK</sequence>
<protein>
    <submittedName>
        <fullName evidence="1">Uncharacterized protein</fullName>
    </submittedName>
</protein>
<name>A0A9E7AC05_9CAUD</name>
<accession>A0A9E7AC05</accession>
<keyword evidence="2" id="KW-1185">Reference proteome</keyword>
<dbReference type="EMBL" id="ON081052">
    <property type="protein sequence ID" value="UOX39753.1"/>
    <property type="molecule type" value="Genomic_DNA"/>
</dbReference>